<dbReference type="AlphaFoldDB" id="A0A5B8CF77"/>
<dbReference type="RefSeq" id="WP_140042602.1">
    <property type="nucleotide sequence ID" value="NZ_CP041016.1"/>
</dbReference>
<proteinExistence type="predicted"/>
<gene>
    <name evidence="1" type="ORF">FIL70_14450</name>
</gene>
<dbReference type="PANTHER" id="PTHR48228:SF5">
    <property type="entry name" value="ALPHA-METHYLACYL-COA RACEMASE"/>
    <property type="match status" value="1"/>
</dbReference>
<dbReference type="Proteomes" id="UP000311469">
    <property type="component" value="Chromosome cSF1"/>
</dbReference>
<accession>A0A5B8CF77</accession>
<dbReference type="Gene3D" id="3.40.50.10540">
    <property type="entry name" value="Crotonobetainyl-coa:carnitine coa-transferase, domain 1"/>
    <property type="match status" value="2"/>
</dbReference>
<evidence type="ECO:0000313" key="2">
    <source>
        <dbReference type="Proteomes" id="UP000311469"/>
    </source>
</evidence>
<dbReference type="EMBL" id="CP041016">
    <property type="protein sequence ID" value="QDC38244.1"/>
    <property type="molecule type" value="Genomic_DNA"/>
</dbReference>
<reference evidence="1 2" key="1">
    <citation type="submission" date="2019-06" db="EMBL/GenBank/DDBJ databases">
        <title>Genome organization and adaptive potential of archetypical organophosphate degarding Sphingobium fuliginis ATCC 27551.</title>
        <authorList>
            <person name="Sarwar A."/>
            <person name="Parthasarathy S."/>
            <person name="Singh C."/>
            <person name="Siddavattam D."/>
        </authorList>
    </citation>
    <scope>NUCLEOTIDE SEQUENCE [LARGE SCALE GENOMIC DNA]</scope>
    <source>
        <strain evidence="1 2">ATCC 27551</strain>
    </source>
</reference>
<dbReference type="InterPro" id="IPR003673">
    <property type="entry name" value="CoA-Trfase_fam_III"/>
</dbReference>
<dbReference type="PANTHER" id="PTHR48228">
    <property type="entry name" value="SUCCINYL-COA--D-CITRAMALATE COA-TRANSFERASE"/>
    <property type="match status" value="1"/>
</dbReference>
<dbReference type="Pfam" id="PF02515">
    <property type="entry name" value="CoA_transf_3"/>
    <property type="match status" value="1"/>
</dbReference>
<protein>
    <submittedName>
        <fullName evidence="1">Carnitine dehydratase</fullName>
    </submittedName>
</protein>
<sequence length="405" mass="43468">MYRHLKDLRVIEGASFIAAPLCGLYLAQLGAEVIRFDLIGGGPDFTRWPKTGTGDSLYWEGLNKGKKSIALDLRKAEGRELAVRLATAPGPGNGLFLTNYPVDGFLSHANLVQHRRDQITARVMGWADGGTALDYTINAAVGIPQMTGHVDDHRPVNHVLPAWDLLTSSIAALALVAAERRRAQTGQGEEVRVPLSDIAISTLGNLGQIAEVMSTGTDRPRVGNDLFGAFGRDFVSADGVRIMLVAISARQWSGLLRALNVEDQIVALEAEHGVSFAKDEGIRFEHRDAINPVIEAAVGCRSLNELERALDAAGACWSRYRTLSEALRDDPRLVRGNPLFSTVSHPSGVTYPTPGFPASLSGECRGAAMRAPRLGEHTEQVLAEVLNCSAGEIGTLHDRGVVASA</sequence>
<name>A0A5B8CF77_SPHSA</name>
<dbReference type="InterPro" id="IPR023606">
    <property type="entry name" value="CoA-Trfase_III_dom_1_sf"/>
</dbReference>
<organism evidence="1 2">
    <name type="scientific">Sphingobium fuliginis ATCC 27551</name>
    <dbReference type="NCBI Taxonomy" id="1208342"/>
    <lineage>
        <taxon>Bacteria</taxon>
        <taxon>Pseudomonadati</taxon>
        <taxon>Pseudomonadota</taxon>
        <taxon>Alphaproteobacteria</taxon>
        <taxon>Sphingomonadales</taxon>
        <taxon>Sphingomonadaceae</taxon>
        <taxon>Sphingobium</taxon>
    </lineage>
</organism>
<dbReference type="SUPFAM" id="SSF89796">
    <property type="entry name" value="CoA-transferase family III (CaiB/BaiF)"/>
    <property type="match status" value="1"/>
</dbReference>
<dbReference type="KEGG" id="sufl:FIL70_14450"/>
<evidence type="ECO:0000313" key="1">
    <source>
        <dbReference type="EMBL" id="QDC38244.1"/>
    </source>
</evidence>
<dbReference type="InterPro" id="IPR050509">
    <property type="entry name" value="CoA-transferase_III"/>
</dbReference>
<dbReference type="GO" id="GO:0003824">
    <property type="term" value="F:catalytic activity"/>
    <property type="evidence" value="ECO:0007669"/>
    <property type="project" value="InterPro"/>
</dbReference>